<sequence>MIIILFNYWFLDYNIIKYINKRGMIMKKITIFLLLLVGILFTVPKTQVEASKLPDEPKKNVRLDINLKDNPDVHLNNINLMPSRLYTLTDDDQNIYFCLDEGKYYPNNVDYTLDTSKKLSGPVLWLMQNYFTNIDKNVPVKNVPDYQSANNLTRYTATQIAIWKLTGANFKDIIIESNPLIQQLYEEAKDKTTDGDSYQQTIEKIDNIEINVKDIIPNGEDENNYYYKMTFQDNIDAETEKLIQIDDNDTNIDVHLLKNGKTTDITKDVKTESNFATRTISLTIPKKIIDEDKSPDTELYCNIDTIVRSKEPYYVVYYAKPIVQPIGTLQPIEKRLVTRASIDFDGTETSFSVLKHWEDQDNQDGLRPQKLAVQLYQSDKPYQFSKNESITTGNESKFEELKYLDESNDWEYIWGNLPVKNDEGQPVYYTVREEFDSKDYELTIQATDEGKALLLKNKHKVEEVVIEGEKVWNDSNNQDGVRPNAVTIELFANGKSVMKQEVSEQNNWKFQFKGLPKYENGKEIVYTAKEINVPKGYNSTINNDENGNIVITNSHEPEKTEISGKKTWNDANNQDGKRPKSIKVNLLANGVKVDSKTVTEKDNWAYTFSDLDKYENGEPIVYTVNEDSVPDYTVSIKGNDIINSYIPGKTSVTVSKHWNDSNNQDGIRPQDISVQLYADGKESGKPVTLNEENKWQHTWKELDEKKDGKTIEYTVKEINVPKGYNSTITNNENGNILITNSHEPEKTEISGKKTWNDANNQDGKRPESIKVNLLANGVKVDSKTVTEKDNWAYTFSDLDKYENGEPIVYTVNEDSVPDYTVSIKDNDITNSYTPGKTSITVSKHWSDLNNQDGIRPQDISVQLYADGKELGKPVTLNEGNKWQYTWKELAEKKNGKAVEYTVKEINVPKGYTATVSDDGKGHITLTNSHNVSKEPGTNGSGTTPNNNNNPNLPSTGEARSMSPIFYGTGILLMSMGAFYIRRKH</sequence>
<dbReference type="NCBIfam" id="TIGR01167">
    <property type="entry name" value="LPXTG_anchor"/>
    <property type="match status" value="1"/>
</dbReference>
<evidence type="ECO:0000256" key="2">
    <source>
        <dbReference type="ARBA" id="ARBA00022525"/>
    </source>
</evidence>
<keyword evidence="6" id="KW-1133">Transmembrane helix</keyword>
<proteinExistence type="predicted"/>
<protein>
    <recommendedName>
        <fullName evidence="7">Gram-positive cocci surface proteins LPxTG domain-containing protein</fullName>
    </recommendedName>
</protein>
<evidence type="ECO:0000256" key="5">
    <source>
        <dbReference type="SAM" id="MobiDB-lite"/>
    </source>
</evidence>
<dbReference type="Pfam" id="PF05738">
    <property type="entry name" value="Cna_B"/>
    <property type="match status" value="6"/>
</dbReference>
<comment type="caution">
    <text evidence="8">The sequence shown here is derived from an EMBL/GenBank/DDBJ whole genome shotgun (WGS) entry which is preliminary data.</text>
</comment>
<dbReference type="Gene3D" id="2.60.40.1140">
    <property type="entry name" value="Collagen-binding surface protein Cna, B-type domain"/>
    <property type="match status" value="6"/>
</dbReference>
<keyword evidence="3" id="KW-0732">Signal</keyword>
<feature type="compositionally biased region" description="Low complexity" evidence="5">
    <location>
        <begin position="935"/>
        <end position="956"/>
    </location>
</feature>
<feature type="transmembrane region" description="Helical" evidence="6">
    <location>
        <begin position="963"/>
        <end position="980"/>
    </location>
</feature>
<gene>
    <name evidence="8" type="ORF">CBF36_00545</name>
</gene>
<keyword evidence="2" id="KW-0964">Secreted</keyword>
<dbReference type="AlphaFoldDB" id="A0A429ZRB5"/>
<evidence type="ECO:0000256" key="3">
    <source>
        <dbReference type="ARBA" id="ARBA00022729"/>
    </source>
</evidence>
<keyword evidence="6" id="KW-0812">Transmembrane</keyword>
<name>A0A429ZRB5_9ENTE</name>
<keyword evidence="9" id="KW-1185">Reference proteome</keyword>
<evidence type="ECO:0000259" key="7">
    <source>
        <dbReference type="PROSITE" id="PS50847"/>
    </source>
</evidence>
<evidence type="ECO:0000256" key="4">
    <source>
        <dbReference type="ARBA" id="ARBA00023088"/>
    </source>
</evidence>
<feature type="domain" description="Gram-positive cocci surface proteins LPxTG" evidence="7">
    <location>
        <begin position="952"/>
        <end position="984"/>
    </location>
</feature>
<dbReference type="InterPro" id="IPR019931">
    <property type="entry name" value="LPXTG_anchor"/>
</dbReference>
<keyword evidence="6" id="KW-0472">Membrane</keyword>
<dbReference type="Pfam" id="PF08341">
    <property type="entry name" value="TED"/>
    <property type="match status" value="1"/>
</dbReference>
<dbReference type="PROSITE" id="PS50847">
    <property type="entry name" value="GRAM_POS_ANCHORING"/>
    <property type="match status" value="1"/>
</dbReference>
<dbReference type="OrthoDB" id="1744455at2"/>
<dbReference type="InterPro" id="IPR013552">
    <property type="entry name" value="Thioester_dom"/>
</dbReference>
<feature type="region of interest" description="Disordered" evidence="5">
    <location>
        <begin position="918"/>
        <end position="957"/>
    </location>
</feature>
<reference evidence="8 9" key="1">
    <citation type="submission" date="2017-05" db="EMBL/GenBank/DDBJ databases">
        <title>Vagococcus spp. assemblies.</title>
        <authorList>
            <person name="Gulvik C.A."/>
        </authorList>
    </citation>
    <scope>NUCLEOTIDE SEQUENCE [LARGE SCALE GENOMIC DNA]</scope>
    <source>
        <strain evidence="8 9">SS1994</strain>
    </source>
</reference>
<dbReference type="Proteomes" id="UP000288490">
    <property type="component" value="Unassembled WGS sequence"/>
</dbReference>
<keyword evidence="1" id="KW-0134">Cell wall</keyword>
<evidence type="ECO:0000256" key="1">
    <source>
        <dbReference type="ARBA" id="ARBA00022512"/>
    </source>
</evidence>
<evidence type="ECO:0000313" key="8">
    <source>
        <dbReference type="EMBL" id="RST96252.1"/>
    </source>
</evidence>
<dbReference type="EMBL" id="NGJT01000001">
    <property type="protein sequence ID" value="RST96252.1"/>
    <property type="molecule type" value="Genomic_DNA"/>
</dbReference>
<dbReference type="SUPFAM" id="SSF49478">
    <property type="entry name" value="Cna protein B-type domain"/>
    <property type="match status" value="6"/>
</dbReference>
<evidence type="ECO:0000256" key="6">
    <source>
        <dbReference type="SAM" id="Phobius"/>
    </source>
</evidence>
<dbReference type="InterPro" id="IPR008454">
    <property type="entry name" value="Collagen-bd_Cna-like_B-typ_dom"/>
</dbReference>
<organism evidence="8 9">
    <name type="scientific">Vagococcus bubulae</name>
    <dbReference type="NCBI Taxonomy" id="1977868"/>
    <lineage>
        <taxon>Bacteria</taxon>
        <taxon>Bacillati</taxon>
        <taxon>Bacillota</taxon>
        <taxon>Bacilli</taxon>
        <taxon>Lactobacillales</taxon>
        <taxon>Enterococcaceae</taxon>
        <taxon>Vagococcus</taxon>
    </lineage>
</organism>
<keyword evidence="4" id="KW-0572">Peptidoglycan-anchor</keyword>
<accession>A0A429ZRB5</accession>
<dbReference type="CDD" id="cd00222">
    <property type="entry name" value="CollagenBindB"/>
    <property type="match status" value="6"/>
</dbReference>
<evidence type="ECO:0000313" key="9">
    <source>
        <dbReference type="Proteomes" id="UP000288490"/>
    </source>
</evidence>